<dbReference type="EMBL" id="JAGTTL010000020">
    <property type="protein sequence ID" value="KAK6307632.1"/>
    <property type="molecule type" value="Genomic_DNA"/>
</dbReference>
<accession>A0AAN8LFN4</accession>
<keyword evidence="2" id="KW-1133">Transmembrane helix</keyword>
<keyword evidence="2" id="KW-0812">Transmembrane</keyword>
<feature type="region of interest" description="Disordered" evidence="1">
    <location>
        <begin position="1"/>
        <end position="22"/>
    </location>
</feature>
<proteinExistence type="predicted"/>
<evidence type="ECO:0000256" key="1">
    <source>
        <dbReference type="SAM" id="MobiDB-lite"/>
    </source>
</evidence>
<sequence length="213" mass="23704">MATDSDYPPLPAKASGPMEVRARRKSLPATLKSGMAKRRCSSPEIENGPQVSESFENLVFGRVENGQCYPEWLKTCNLLRWLLDSGLGRWLRSSTLVSWLQTSDLGLWLGSHCPALTNLLLLKVTLWLILVWILADLHLGLPCFLLALTYWLYEGPLRRAVNRARSQLQGRAQAVPENATGTVRWRREAPRSAGQGNTGRGLPIIGLQNSVCQ</sequence>
<evidence type="ECO:0000256" key="2">
    <source>
        <dbReference type="SAM" id="Phobius"/>
    </source>
</evidence>
<comment type="caution">
    <text evidence="3">The sequence shown here is derived from an EMBL/GenBank/DDBJ whole genome shotgun (WGS) entry which is preliminary data.</text>
</comment>
<keyword evidence="2" id="KW-0472">Membrane</keyword>
<organism evidence="3 4">
    <name type="scientific">Coregonus suidteri</name>
    <dbReference type="NCBI Taxonomy" id="861788"/>
    <lineage>
        <taxon>Eukaryota</taxon>
        <taxon>Metazoa</taxon>
        <taxon>Chordata</taxon>
        <taxon>Craniata</taxon>
        <taxon>Vertebrata</taxon>
        <taxon>Euteleostomi</taxon>
        <taxon>Actinopterygii</taxon>
        <taxon>Neopterygii</taxon>
        <taxon>Teleostei</taxon>
        <taxon>Protacanthopterygii</taxon>
        <taxon>Salmoniformes</taxon>
        <taxon>Salmonidae</taxon>
        <taxon>Coregoninae</taxon>
        <taxon>Coregonus</taxon>
    </lineage>
</organism>
<gene>
    <name evidence="3" type="ORF">J4Q44_G00227800</name>
</gene>
<evidence type="ECO:0000313" key="4">
    <source>
        <dbReference type="Proteomes" id="UP001356427"/>
    </source>
</evidence>
<name>A0AAN8LFN4_9TELE</name>
<evidence type="ECO:0000313" key="3">
    <source>
        <dbReference type="EMBL" id="KAK6307632.1"/>
    </source>
</evidence>
<dbReference type="AlphaFoldDB" id="A0AAN8LFN4"/>
<protein>
    <submittedName>
        <fullName evidence="3">Uncharacterized protein</fullName>
    </submittedName>
</protein>
<keyword evidence="4" id="KW-1185">Reference proteome</keyword>
<feature type="transmembrane region" description="Helical" evidence="2">
    <location>
        <begin position="126"/>
        <end position="153"/>
    </location>
</feature>
<dbReference type="Proteomes" id="UP001356427">
    <property type="component" value="Unassembled WGS sequence"/>
</dbReference>
<reference evidence="3 4" key="1">
    <citation type="submission" date="2021-04" db="EMBL/GenBank/DDBJ databases">
        <authorList>
            <person name="De Guttry C."/>
            <person name="Zahm M."/>
            <person name="Klopp C."/>
            <person name="Cabau C."/>
            <person name="Louis A."/>
            <person name="Berthelot C."/>
            <person name="Parey E."/>
            <person name="Roest Crollius H."/>
            <person name="Montfort J."/>
            <person name="Robinson-Rechavi M."/>
            <person name="Bucao C."/>
            <person name="Bouchez O."/>
            <person name="Gislard M."/>
            <person name="Lluch J."/>
            <person name="Milhes M."/>
            <person name="Lampietro C."/>
            <person name="Lopez Roques C."/>
            <person name="Donnadieu C."/>
            <person name="Braasch I."/>
            <person name="Desvignes T."/>
            <person name="Postlethwait J."/>
            <person name="Bobe J."/>
            <person name="Wedekind C."/>
            <person name="Guiguen Y."/>
        </authorList>
    </citation>
    <scope>NUCLEOTIDE SEQUENCE [LARGE SCALE GENOMIC DNA]</scope>
    <source>
        <strain evidence="3">Cs_M1</strain>
        <tissue evidence="3">Blood</tissue>
    </source>
</reference>